<dbReference type="PANTHER" id="PTHR28457:SF1">
    <property type="entry name" value="CILIA- AND FLAGELLA-ASSOCIATED PROTEIN 119"/>
    <property type="match status" value="1"/>
</dbReference>
<evidence type="ECO:0000313" key="3">
    <source>
        <dbReference type="RefSeq" id="XP_019777300.2"/>
    </source>
</evidence>
<reference evidence="3" key="1">
    <citation type="submission" date="2025-08" db="UniProtKB">
        <authorList>
            <consortium name="RefSeq"/>
        </authorList>
    </citation>
    <scope>IDENTIFICATION</scope>
    <source>
        <tissue evidence="3">Spleen</tissue>
    </source>
</reference>
<feature type="region of interest" description="Disordered" evidence="1">
    <location>
        <begin position="332"/>
        <end position="358"/>
    </location>
</feature>
<name>A0A2U4A8N0_TURTR</name>
<dbReference type="RefSeq" id="XP_019777300.2">
    <property type="nucleotide sequence ID" value="XM_019921741.2"/>
</dbReference>
<dbReference type="PANTHER" id="PTHR28457">
    <property type="entry name" value="COILED-COIL DOMAIN-CONTAINING PROTEIN 189"/>
    <property type="match status" value="1"/>
</dbReference>
<accession>A0A2U4A8N0</accession>
<dbReference type="CTD" id="90835"/>
<evidence type="ECO:0000313" key="2">
    <source>
        <dbReference type="Proteomes" id="UP000245320"/>
    </source>
</evidence>
<proteinExistence type="predicted"/>
<dbReference type="AlphaFoldDB" id="A0A2U4A8N0"/>
<dbReference type="Proteomes" id="UP000245320">
    <property type="component" value="Chromosome 15"/>
</dbReference>
<organism evidence="2 3">
    <name type="scientific">Tursiops truncatus</name>
    <name type="common">Atlantic bottle-nosed dolphin</name>
    <name type="synonym">Delphinus truncatus</name>
    <dbReference type="NCBI Taxonomy" id="9739"/>
    <lineage>
        <taxon>Eukaryota</taxon>
        <taxon>Metazoa</taxon>
        <taxon>Chordata</taxon>
        <taxon>Craniata</taxon>
        <taxon>Vertebrata</taxon>
        <taxon>Euteleostomi</taxon>
        <taxon>Mammalia</taxon>
        <taxon>Eutheria</taxon>
        <taxon>Laurasiatheria</taxon>
        <taxon>Artiodactyla</taxon>
        <taxon>Whippomorpha</taxon>
        <taxon>Cetacea</taxon>
        <taxon>Odontoceti</taxon>
        <taxon>Delphinidae</taxon>
        <taxon>Tursiops</taxon>
    </lineage>
</organism>
<keyword evidence="2" id="KW-1185">Reference proteome</keyword>
<feature type="compositionally biased region" description="Low complexity" evidence="1">
    <location>
        <begin position="292"/>
        <end position="301"/>
    </location>
</feature>
<protein>
    <submittedName>
        <fullName evidence="3">Coiled-coil domain-containing protein 189 isoform X3</fullName>
    </submittedName>
</protein>
<sequence length="358" mass="40831">MIRRKSSQFQGLKMQSELEQHYELRREPKKDLRSLDESATRMGTGVHTESGTVASVNADEDPAADLFPPPLPQPRICIWKYLDIHSMHRLEKTANVEEMREVLAELLGLGSPAQSLRDAITLDLFSHALIFCRQQGFSLEQTSTACALLQDLHKACIATPLGNVEECYRYFTSVLFCHGIRRPPFSINLFKEEQLLALADYVVNTYFRHFKLYKYVFTPQVLGHGLQEATPHLPPFPQCRHLPPSSQVRLDLSLTYMGLQAPKLWPKDETEKEEGEEVEEQALTPDEEEPETVVQPEPEPSQVSILRAYIKTQMNKELEQLQQLVEEQLKASEERLSSKLTALERPLQLPPGKGKNKT</sequence>
<dbReference type="InterPro" id="IPR032727">
    <property type="entry name" value="CLAMP"/>
</dbReference>
<gene>
    <name evidence="3" type="primary">CCDC189</name>
</gene>
<evidence type="ECO:0000256" key="1">
    <source>
        <dbReference type="SAM" id="MobiDB-lite"/>
    </source>
</evidence>
<dbReference type="Pfam" id="PF14769">
    <property type="entry name" value="CLAMP"/>
    <property type="match status" value="1"/>
</dbReference>
<feature type="region of interest" description="Disordered" evidence="1">
    <location>
        <begin position="264"/>
        <end position="301"/>
    </location>
</feature>
<feature type="compositionally biased region" description="Acidic residues" evidence="1">
    <location>
        <begin position="271"/>
        <end position="291"/>
    </location>
</feature>